<dbReference type="Pfam" id="PF24086">
    <property type="entry name" value="DUF7371"/>
    <property type="match status" value="1"/>
</dbReference>
<feature type="compositionally biased region" description="Polar residues" evidence="1">
    <location>
        <begin position="1030"/>
        <end position="1039"/>
    </location>
</feature>
<dbReference type="Proteomes" id="UP000243015">
    <property type="component" value="Unassembled WGS sequence"/>
</dbReference>
<feature type="transmembrane region" description="Helical" evidence="2">
    <location>
        <begin position="737"/>
        <end position="755"/>
    </location>
</feature>
<evidence type="ECO:0000256" key="1">
    <source>
        <dbReference type="SAM" id="MobiDB-lite"/>
    </source>
</evidence>
<evidence type="ECO:0000256" key="3">
    <source>
        <dbReference type="SAM" id="SignalP"/>
    </source>
</evidence>
<reference evidence="5 6" key="1">
    <citation type="submission" date="2016-05" db="EMBL/GenBank/DDBJ databases">
        <title>Genome sequencing of Trichophyton rubrum CMCC(F)T1i isolated from hair.</title>
        <authorList>
            <person name="Zhan P."/>
            <person name="Tao Y."/>
            <person name="Liu W."/>
        </authorList>
    </citation>
    <scope>NUCLEOTIDE SEQUENCE [LARGE SCALE GENOMIC DNA]</scope>
    <source>
        <strain evidence="6">CMCC(F)T1i</strain>
    </source>
</reference>
<dbReference type="EMBL" id="LHPM01000018">
    <property type="protein sequence ID" value="OAL63050.1"/>
    <property type="molecule type" value="Genomic_DNA"/>
</dbReference>
<feature type="transmembrane region" description="Helical" evidence="2">
    <location>
        <begin position="685"/>
        <end position="704"/>
    </location>
</feature>
<keyword evidence="2" id="KW-0812">Transmembrane</keyword>
<evidence type="ECO:0000259" key="4">
    <source>
        <dbReference type="Pfam" id="PF24086"/>
    </source>
</evidence>
<dbReference type="VEuPathDB" id="FungiDB:TERG_00951"/>
<feature type="transmembrane region" description="Helical" evidence="2">
    <location>
        <begin position="613"/>
        <end position="632"/>
    </location>
</feature>
<gene>
    <name evidence="5" type="ORF">A7C99_5438</name>
</gene>
<evidence type="ECO:0000313" key="6">
    <source>
        <dbReference type="Proteomes" id="UP000243015"/>
    </source>
</evidence>
<dbReference type="VEuPathDB" id="FungiDB:TERG_00950"/>
<feature type="transmembrane region" description="Helical" evidence="2">
    <location>
        <begin position="789"/>
        <end position="809"/>
    </location>
</feature>
<organism evidence="5 6">
    <name type="scientific">Trichophyton rubrum</name>
    <name type="common">Athlete's foot fungus</name>
    <name type="synonym">Epidermophyton rubrum</name>
    <dbReference type="NCBI Taxonomy" id="5551"/>
    <lineage>
        <taxon>Eukaryota</taxon>
        <taxon>Fungi</taxon>
        <taxon>Dikarya</taxon>
        <taxon>Ascomycota</taxon>
        <taxon>Pezizomycotina</taxon>
        <taxon>Eurotiomycetes</taxon>
        <taxon>Eurotiomycetidae</taxon>
        <taxon>Onygenales</taxon>
        <taxon>Arthrodermataceae</taxon>
        <taxon>Trichophyton</taxon>
    </lineage>
</organism>
<keyword evidence="2" id="KW-1133">Transmembrane helix</keyword>
<dbReference type="InterPro" id="IPR055795">
    <property type="entry name" value="DUF7371"/>
</dbReference>
<name>A0A178ESL8_TRIRU</name>
<feature type="transmembrane region" description="Helical" evidence="2">
    <location>
        <begin position="830"/>
        <end position="851"/>
    </location>
</feature>
<dbReference type="Pfam" id="PF10361">
    <property type="entry name" value="DUF2434"/>
    <property type="match status" value="1"/>
</dbReference>
<feature type="compositionally biased region" description="Low complexity" evidence="1">
    <location>
        <begin position="1019"/>
        <end position="1029"/>
    </location>
</feature>
<keyword evidence="2" id="KW-0472">Membrane</keyword>
<feature type="transmembrane region" description="Helical" evidence="2">
    <location>
        <begin position="863"/>
        <end position="886"/>
    </location>
</feature>
<evidence type="ECO:0000256" key="2">
    <source>
        <dbReference type="SAM" id="Phobius"/>
    </source>
</evidence>
<feature type="region of interest" description="Disordered" evidence="1">
    <location>
        <begin position="968"/>
        <end position="1049"/>
    </location>
</feature>
<feature type="chain" id="PRO_5008085674" description="DUF7371 domain-containing protein" evidence="3">
    <location>
        <begin position="21"/>
        <end position="1049"/>
    </location>
</feature>
<dbReference type="InterPro" id="IPR018830">
    <property type="entry name" value="DUF2434"/>
</dbReference>
<feature type="transmembrane region" description="Helical" evidence="2">
    <location>
        <begin position="653"/>
        <end position="673"/>
    </location>
</feature>
<sequence>MRVSLLSCLAIGALAGGAFSAILPRERSTGDFRLGREALSTSGIQHPTLRTTKAAFAPFQNVTASTQAVSTTFPLAANIIDEPAFLTTSFMPYTSTISVVEKCHFAGKKVTTQGKEITSDVISKPLVDSEPNCSVANIVTVTITEILFHTTVLSTSTRSATKQQTLVTSTATEPSPTVGSIISIPSSIKALTTKSSAFPSIGLGSGGWNASTVVTPSTSEAIKAGMIEYEMQLSTAKPSTLSMRSQVHEGSVGDTVTATKKGNVAAWKEAWDGKQPSPLVSAKSIAPIQTFGKGEVALSRTTAAGATPTTCGETGVFKINFDDLPVYSPGKNQTAAFPPIFSPYHHFLFSSGWSYGPPPAELFTPVSNPHIGIHVPTKREGEKPQSKGNFGGGPRASQKLFWFDAFSAQVGCNTGNASLSCELTVQGSKYSAESGTEIRAGVSRFTIPPCHEPKHCILTEVLFGDGFSGLSGIEIDAQMDGRATMWYIDDILLRWHDDTCAAGIERQHTGSKDDMDHDFNVLPFAMTILSMRELLEFPPGDNETDTLINGVHFNTTTLNYFNYTLYSNGTLSNGSNCWLTFDIYKPLLLSNGTFINGTSCYVPIKGLKARGSIGVAFAALFAATLFLSVINLRKHGERFLPLEKRWTIVGRRAPWYWMIFLTVCGVVSCFMSIDVDRDYLPQTAIILQSFFYYLMIPVMLAMIWEGVRHWGSWQERQVVDRDSSAFPAESTRERQELFLPLIFYLFAFLSFFLYIPRSWSAIEKQRTFDQQEAIAKKAATDVRFKAGNIITGFCICIICYSLGHSLFRYKWQAQGQPSLISIVMSIPAKFIIVITLAGISVAFNIASSFIWQISPLKYDGNPGYLYGLGYGPHLMIVTVLNIFAYLESNEDRELIRQRIQRGRANDTELGIEAGRRKPAWWRRLRPDFKGDVGNSYEARLRALTTEVGGGRPTQRNIEQRVEMGVIDTNRYRDSVDSHTQSNADPFTDDHRHPPNPQSTGSEPTEAPVEPGPRTGRLHSSAASQFSQSSGETLVSQARNQPRVRSMLDV</sequence>
<protein>
    <recommendedName>
        <fullName evidence="4">DUF7371 domain-containing protein</fullName>
    </recommendedName>
</protein>
<feature type="domain" description="DUF7371" evidence="4">
    <location>
        <begin position="313"/>
        <end position="506"/>
    </location>
</feature>
<feature type="signal peptide" evidence="3">
    <location>
        <begin position="1"/>
        <end position="20"/>
    </location>
</feature>
<evidence type="ECO:0000313" key="5">
    <source>
        <dbReference type="EMBL" id="OAL63050.1"/>
    </source>
</evidence>
<comment type="caution">
    <text evidence="5">The sequence shown here is derived from an EMBL/GenBank/DDBJ whole genome shotgun (WGS) entry which is preliminary data.</text>
</comment>
<keyword evidence="3" id="KW-0732">Signal</keyword>
<dbReference type="AlphaFoldDB" id="A0A178ESL8"/>
<proteinExistence type="predicted"/>
<accession>A0A178ESL8</accession>